<evidence type="ECO:0000256" key="3">
    <source>
        <dbReference type="SAM" id="SignalP"/>
    </source>
</evidence>
<evidence type="ECO:0008006" key="6">
    <source>
        <dbReference type="Google" id="ProtNLM"/>
    </source>
</evidence>
<gene>
    <name evidence="4" type="ORF">HERILL_LOCUS7743</name>
</gene>
<dbReference type="Pfam" id="PF00328">
    <property type="entry name" value="His_Phos_2"/>
    <property type="match status" value="1"/>
</dbReference>
<feature type="signal peptide" evidence="3">
    <location>
        <begin position="1"/>
        <end position="27"/>
    </location>
</feature>
<reference evidence="4 5" key="1">
    <citation type="submission" date="2020-11" db="EMBL/GenBank/DDBJ databases">
        <authorList>
            <person name="Wallbank WR R."/>
            <person name="Pardo Diaz C."/>
            <person name="Kozak K."/>
            <person name="Martin S."/>
            <person name="Jiggins C."/>
            <person name="Moest M."/>
            <person name="Warren A I."/>
            <person name="Generalovic N T."/>
            <person name="Byers J.R.P. K."/>
            <person name="Montejo-Kovacevich G."/>
            <person name="Yen C E."/>
        </authorList>
    </citation>
    <scope>NUCLEOTIDE SEQUENCE [LARGE SCALE GENOMIC DNA]</scope>
</reference>
<dbReference type="SUPFAM" id="SSF53254">
    <property type="entry name" value="Phosphoglycerate mutase-like"/>
    <property type="match status" value="1"/>
</dbReference>
<feature type="chain" id="PRO_5030850728" description="Acid phosphatase" evidence="3">
    <location>
        <begin position="28"/>
        <end position="387"/>
    </location>
</feature>
<name>A0A7R8UQ00_HERIL</name>
<dbReference type="InParanoid" id="A0A7R8UQ00"/>
<protein>
    <recommendedName>
        <fullName evidence="6">Acid phosphatase</fullName>
    </recommendedName>
</protein>
<dbReference type="GO" id="GO:0003993">
    <property type="term" value="F:acid phosphatase activity"/>
    <property type="evidence" value="ECO:0007669"/>
    <property type="project" value="UniProtKB-EC"/>
</dbReference>
<dbReference type="InterPro" id="IPR029033">
    <property type="entry name" value="His_PPase_superfam"/>
</dbReference>
<dbReference type="OrthoDB" id="7753028at2759"/>
<organism evidence="4 5">
    <name type="scientific">Hermetia illucens</name>
    <name type="common">Black soldier fly</name>
    <dbReference type="NCBI Taxonomy" id="343691"/>
    <lineage>
        <taxon>Eukaryota</taxon>
        <taxon>Metazoa</taxon>
        <taxon>Ecdysozoa</taxon>
        <taxon>Arthropoda</taxon>
        <taxon>Hexapoda</taxon>
        <taxon>Insecta</taxon>
        <taxon>Pterygota</taxon>
        <taxon>Neoptera</taxon>
        <taxon>Endopterygota</taxon>
        <taxon>Diptera</taxon>
        <taxon>Brachycera</taxon>
        <taxon>Stratiomyomorpha</taxon>
        <taxon>Stratiomyidae</taxon>
        <taxon>Hermetiinae</taxon>
        <taxon>Hermetia</taxon>
    </lineage>
</organism>
<dbReference type="PROSITE" id="PS00616">
    <property type="entry name" value="HIS_ACID_PHOSPHAT_1"/>
    <property type="match status" value="1"/>
</dbReference>
<dbReference type="EMBL" id="LR899011">
    <property type="protein sequence ID" value="CAD7084869.1"/>
    <property type="molecule type" value="Genomic_DNA"/>
</dbReference>
<comment type="similarity">
    <text evidence="2">Belongs to the histidine acid phosphatase family.</text>
</comment>
<comment type="catalytic activity">
    <reaction evidence="1">
        <text>a phosphate monoester + H2O = an alcohol + phosphate</text>
        <dbReference type="Rhea" id="RHEA:15017"/>
        <dbReference type="ChEBI" id="CHEBI:15377"/>
        <dbReference type="ChEBI" id="CHEBI:30879"/>
        <dbReference type="ChEBI" id="CHEBI:43474"/>
        <dbReference type="ChEBI" id="CHEBI:67140"/>
        <dbReference type="EC" id="3.1.3.2"/>
    </reaction>
</comment>
<dbReference type="PANTHER" id="PTHR11567:SF210">
    <property type="entry name" value="ACID PHOSPHATASE 5-RELATED"/>
    <property type="match status" value="1"/>
</dbReference>
<dbReference type="PANTHER" id="PTHR11567">
    <property type="entry name" value="ACID PHOSPHATASE-RELATED"/>
    <property type="match status" value="1"/>
</dbReference>
<proteinExistence type="inferred from homology"/>
<evidence type="ECO:0000256" key="1">
    <source>
        <dbReference type="ARBA" id="ARBA00000032"/>
    </source>
</evidence>
<evidence type="ECO:0000313" key="4">
    <source>
        <dbReference type="EMBL" id="CAD7084869.1"/>
    </source>
</evidence>
<dbReference type="AlphaFoldDB" id="A0A7R8UQ00"/>
<dbReference type="Gene3D" id="3.40.50.1240">
    <property type="entry name" value="Phosphoglycerate mutase-like"/>
    <property type="match status" value="1"/>
</dbReference>
<sequence length="387" mass="43099">MALTKFATRNLILLSVLILSGAGSIGARFTSGYSQCGKGKSTLKAVSMLFRHGDRTPTLAYPLDPYRDYPWPGGFEALSEKGAQQLHTSGIIKSARYSSLFSTNCDLAATHTVDLDKILVFSSSAQRCVDTVTNFLNGFIKVEWPSSLINVIPLDQDEMLAVPGKPCPKHESIIRTGPSLDDPDFKKIIDFESPEGKELLAYLEKNTGMPVFSSTVLHYLEDTLSIQKSNNLELPAWSEAVYEPYLKPFALVVFKAWASSYYMEFRSSILLRNITNIFDNVIAGSADPNILLYSAHDATIGGMLYFFGVWDQVPGVPAYASSLNLELHENAEIDDDYEVKLVYFPSYNGENPIEIKIPNCQAPCPYKQFKWNFQPRLTPNYDSVCST</sequence>
<dbReference type="CDD" id="cd07061">
    <property type="entry name" value="HP_HAP_like"/>
    <property type="match status" value="1"/>
</dbReference>
<dbReference type="InterPro" id="IPR000560">
    <property type="entry name" value="His_Pase_clade-2"/>
</dbReference>
<accession>A0A7R8UQ00</accession>
<keyword evidence="3" id="KW-0732">Signal</keyword>
<dbReference type="Proteomes" id="UP000594454">
    <property type="component" value="Chromosome 3"/>
</dbReference>
<dbReference type="InterPro" id="IPR033379">
    <property type="entry name" value="Acid_Pase_AS"/>
</dbReference>
<keyword evidence="5" id="KW-1185">Reference proteome</keyword>
<dbReference type="InterPro" id="IPR050645">
    <property type="entry name" value="Histidine_acid_phosphatase"/>
</dbReference>
<evidence type="ECO:0000313" key="5">
    <source>
        <dbReference type="Proteomes" id="UP000594454"/>
    </source>
</evidence>
<evidence type="ECO:0000256" key="2">
    <source>
        <dbReference type="ARBA" id="ARBA00005375"/>
    </source>
</evidence>